<dbReference type="AlphaFoldDB" id="A0A0F9TE48"/>
<comment type="caution">
    <text evidence="1">The sequence shown here is derived from an EMBL/GenBank/DDBJ whole genome shotgun (WGS) entry which is preliminary data.</text>
</comment>
<protein>
    <submittedName>
        <fullName evidence="1">Uncharacterized protein</fullName>
    </submittedName>
</protein>
<reference evidence="1" key="1">
    <citation type="journal article" date="2015" name="Nature">
        <title>Complex archaea that bridge the gap between prokaryotes and eukaryotes.</title>
        <authorList>
            <person name="Spang A."/>
            <person name="Saw J.H."/>
            <person name="Jorgensen S.L."/>
            <person name="Zaremba-Niedzwiedzka K."/>
            <person name="Martijn J."/>
            <person name="Lind A.E."/>
            <person name="van Eijk R."/>
            <person name="Schleper C."/>
            <person name="Guy L."/>
            <person name="Ettema T.J."/>
        </authorList>
    </citation>
    <scope>NUCLEOTIDE SEQUENCE</scope>
</reference>
<gene>
    <name evidence="1" type="ORF">LCGC14_0664640</name>
</gene>
<name>A0A0F9TE48_9ZZZZ</name>
<organism evidence="1">
    <name type="scientific">marine sediment metagenome</name>
    <dbReference type="NCBI Taxonomy" id="412755"/>
    <lineage>
        <taxon>unclassified sequences</taxon>
        <taxon>metagenomes</taxon>
        <taxon>ecological metagenomes</taxon>
    </lineage>
</organism>
<accession>A0A0F9TE48</accession>
<dbReference type="EMBL" id="LAZR01001286">
    <property type="protein sequence ID" value="KKN47281.1"/>
    <property type="molecule type" value="Genomic_DNA"/>
</dbReference>
<sequence length="175" mass="20937">MSIDKWIPKKGSKENRRREEAFNKLSTEEVQELKKKKVRALVKKKVSVKIENSELDEFLQEIVEFNAWINRRTYLRGDLGKIEMWIRNLYSKIISETTQESIQSDYSEKRKIIDEYKRIPLQLLDEKIRIAINKKIHGGKKTSSDNYYLRKLKAIIQDKLTEAKYYEILDKILKL</sequence>
<evidence type="ECO:0000313" key="1">
    <source>
        <dbReference type="EMBL" id="KKN47281.1"/>
    </source>
</evidence>
<proteinExistence type="predicted"/>